<comment type="similarity">
    <text evidence="6">Belongs to the methyltransferase superfamily. RsmI family.</text>
</comment>
<feature type="domain" description="Tetrapyrrole methylase" evidence="8">
    <location>
        <begin position="77"/>
        <end position="276"/>
    </location>
</feature>
<name>A0A0P9R9X6_9PSED</name>
<evidence type="ECO:0000256" key="4">
    <source>
        <dbReference type="ARBA" id="ARBA00022679"/>
    </source>
</evidence>
<dbReference type="Gene3D" id="3.30.950.10">
    <property type="entry name" value="Methyltransferase, Cobalt-precorrin-4 Transmethylase, Domain 2"/>
    <property type="match status" value="1"/>
</dbReference>
<reference evidence="10 11" key="1">
    <citation type="submission" date="2015-09" db="EMBL/GenBank/DDBJ databases">
        <title>Genome announcement of multiple Pseudomonas syringae strains.</title>
        <authorList>
            <person name="Thakur S."/>
            <person name="Wang P.W."/>
            <person name="Gong Y."/>
            <person name="Weir B.S."/>
            <person name="Guttman D.S."/>
        </authorList>
    </citation>
    <scope>NUCLEOTIDE SEQUENCE [LARGE SCALE GENOMIC DNA]</scope>
    <source>
        <strain evidence="10 11">ICMP4531</strain>
    </source>
</reference>
<dbReference type="InterPro" id="IPR014777">
    <property type="entry name" value="4pyrrole_Mease_sub1"/>
</dbReference>
<comment type="catalytic activity">
    <reaction evidence="6">
        <text>cytidine(1402) in 16S rRNA + S-adenosyl-L-methionine = 2'-O-methylcytidine(1402) in 16S rRNA + S-adenosyl-L-homocysteine + H(+)</text>
        <dbReference type="Rhea" id="RHEA:42924"/>
        <dbReference type="Rhea" id="RHEA-COMP:10285"/>
        <dbReference type="Rhea" id="RHEA-COMP:10286"/>
        <dbReference type="ChEBI" id="CHEBI:15378"/>
        <dbReference type="ChEBI" id="CHEBI:57856"/>
        <dbReference type="ChEBI" id="CHEBI:59789"/>
        <dbReference type="ChEBI" id="CHEBI:74495"/>
        <dbReference type="ChEBI" id="CHEBI:82748"/>
        <dbReference type="EC" id="2.1.1.198"/>
    </reaction>
</comment>
<comment type="subcellular location">
    <subcellularLocation>
        <location evidence="6">Cytoplasm</location>
    </subcellularLocation>
</comment>
<dbReference type="PANTHER" id="PTHR46111:SF1">
    <property type="entry name" value="RIBOSOMAL RNA SMALL SUBUNIT METHYLTRANSFERASE I"/>
    <property type="match status" value="1"/>
</dbReference>
<evidence type="ECO:0000259" key="8">
    <source>
        <dbReference type="Pfam" id="PF00590"/>
    </source>
</evidence>
<sequence length="352" mass="38473">MGGVRVILWPNRSIREGYRASCSGLIMFIFLFICIPDARTARPGFSLYTMSFQVPALTYEVCVLTVPVVSNSTPGSLYVVATPIGNLDDMSVRALKVLREVALIAAEDTRHSARLMQHFGISTPLAACHEHNERDEGSRFITRLLAGDDVALISDAGTPLISDPGYHLVRQARAAGVPVVPVPGACALIAALSAAGLPSDRFIFEGFLPAKTAGRKAKLERVREEPRTLIFYEAPHRILECLQDMELVFGADRQALLAREITKTFETLKGLPLGELRAFVEADSNQQRGECVVLVAGWTPPEGEDVIGEEARRILDLLLAEMPLKRAAALAAEITGVRKNLLYQVALEKQKE</sequence>
<keyword evidence="7" id="KW-0812">Transmembrane</keyword>
<evidence type="ECO:0000256" key="1">
    <source>
        <dbReference type="ARBA" id="ARBA00022490"/>
    </source>
</evidence>
<dbReference type="InterPro" id="IPR008189">
    <property type="entry name" value="rRNA_ssu_MeTfrase_I"/>
</dbReference>
<keyword evidence="7" id="KW-1133">Transmembrane helix</keyword>
<dbReference type="PANTHER" id="PTHR46111">
    <property type="entry name" value="RIBOSOMAL RNA SMALL SUBUNIT METHYLTRANSFERASE I"/>
    <property type="match status" value="1"/>
</dbReference>
<organism evidence="10 11">
    <name type="scientific">Pseudomonas syringae pv. helianthi</name>
    <dbReference type="NCBI Taxonomy" id="251654"/>
    <lineage>
        <taxon>Bacteria</taxon>
        <taxon>Pseudomonadati</taxon>
        <taxon>Pseudomonadota</taxon>
        <taxon>Gammaproteobacteria</taxon>
        <taxon>Pseudomonadales</taxon>
        <taxon>Pseudomonadaceae</taxon>
        <taxon>Pseudomonas</taxon>
    </lineage>
</organism>
<dbReference type="InterPro" id="IPR035996">
    <property type="entry name" value="4pyrrol_Methylase_sf"/>
</dbReference>
<evidence type="ECO:0000256" key="6">
    <source>
        <dbReference type="HAMAP-Rule" id="MF_01877"/>
    </source>
</evidence>
<dbReference type="InterPro" id="IPR014776">
    <property type="entry name" value="4pyrrole_Mease_sub2"/>
</dbReference>
<dbReference type="GO" id="GO:0070677">
    <property type="term" value="F:rRNA (cytosine-2'-O-)-methyltransferase activity"/>
    <property type="evidence" value="ECO:0007669"/>
    <property type="project" value="UniProtKB-UniRule"/>
</dbReference>
<evidence type="ECO:0000256" key="5">
    <source>
        <dbReference type="ARBA" id="ARBA00022691"/>
    </source>
</evidence>
<feature type="transmembrane region" description="Helical" evidence="7">
    <location>
        <begin position="18"/>
        <end position="35"/>
    </location>
</feature>
<dbReference type="CDD" id="cd11648">
    <property type="entry name" value="RsmI"/>
    <property type="match status" value="1"/>
</dbReference>
<dbReference type="AlphaFoldDB" id="A0A0P9R9X6"/>
<keyword evidence="3 6" id="KW-0489">Methyltransferase</keyword>
<accession>A0A0P9R9X6</accession>
<dbReference type="Gene3D" id="3.40.1010.10">
    <property type="entry name" value="Cobalt-precorrin-4 Transmethylase, Domain 1"/>
    <property type="match status" value="1"/>
</dbReference>
<protein>
    <recommendedName>
        <fullName evidence="6">Ribosomal RNA small subunit methyltransferase I</fullName>
        <ecNumber evidence="6">2.1.1.198</ecNumber>
    </recommendedName>
    <alternativeName>
        <fullName evidence="6">16S rRNA 2'-O-ribose C1402 methyltransferase</fullName>
    </alternativeName>
    <alternativeName>
        <fullName evidence="6">rRNA (cytidine-2'-O-)-methyltransferase RsmI</fullName>
    </alternativeName>
</protein>
<dbReference type="SUPFAM" id="SSF53790">
    <property type="entry name" value="Tetrapyrrole methylase"/>
    <property type="match status" value="1"/>
</dbReference>
<dbReference type="InterPro" id="IPR000878">
    <property type="entry name" value="4pyrrol_Mease"/>
</dbReference>
<keyword evidence="5 6" id="KW-0949">S-adenosyl-L-methionine</keyword>
<keyword evidence="7" id="KW-0472">Membrane</keyword>
<keyword evidence="1 6" id="KW-0963">Cytoplasm</keyword>
<dbReference type="Pfam" id="PF23016">
    <property type="entry name" value="RsmI_C"/>
    <property type="match status" value="1"/>
</dbReference>
<dbReference type="PATRIC" id="fig|251654.3.peg.116"/>
<keyword evidence="4 6" id="KW-0808">Transferase</keyword>
<dbReference type="InterPro" id="IPR018063">
    <property type="entry name" value="SAM_MeTrfase_RsmI_CS"/>
</dbReference>
<evidence type="ECO:0000256" key="3">
    <source>
        <dbReference type="ARBA" id="ARBA00022603"/>
    </source>
</evidence>
<dbReference type="FunFam" id="3.30.950.10:FF:000002">
    <property type="entry name" value="Ribosomal RNA small subunit methyltransferase I"/>
    <property type="match status" value="1"/>
</dbReference>
<dbReference type="FunFam" id="3.40.1010.10:FF:000002">
    <property type="entry name" value="Ribosomal RNA small subunit methyltransferase I"/>
    <property type="match status" value="1"/>
</dbReference>
<dbReference type="EC" id="2.1.1.198" evidence="6"/>
<dbReference type="EMBL" id="LJQM01000150">
    <property type="protein sequence ID" value="KPX44352.1"/>
    <property type="molecule type" value="Genomic_DNA"/>
</dbReference>
<comment type="caution">
    <text evidence="10">The sequence shown here is derived from an EMBL/GenBank/DDBJ whole genome shotgun (WGS) entry which is preliminary data.</text>
</comment>
<gene>
    <name evidence="6" type="primary">rsmI</name>
    <name evidence="10" type="ORF">ALO68_100163</name>
</gene>
<keyword evidence="2 6" id="KW-0698">rRNA processing</keyword>
<dbReference type="Proteomes" id="UP000050557">
    <property type="component" value="Unassembled WGS sequence"/>
</dbReference>
<evidence type="ECO:0000313" key="10">
    <source>
        <dbReference type="EMBL" id="KPX44352.1"/>
    </source>
</evidence>
<evidence type="ECO:0000256" key="7">
    <source>
        <dbReference type="SAM" id="Phobius"/>
    </source>
</evidence>
<comment type="function">
    <text evidence="6">Catalyzes the 2'-O-methylation of the ribose of cytidine 1402 (C1402) in 16S rRNA.</text>
</comment>
<dbReference type="InterPro" id="IPR053910">
    <property type="entry name" value="RsmI_HTH"/>
</dbReference>
<evidence type="ECO:0000259" key="9">
    <source>
        <dbReference type="Pfam" id="PF23016"/>
    </source>
</evidence>
<dbReference type="GO" id="GO:0005737">
    <property type="term" value="C:cytoplasm"/>
    <property type="evidence" value="ECO:0007669"/>
    <property type="project" value="UniProtKB-SubCell"/>
</dbReference>
<proteinExistence type="inferred from homology"/>
<feature type="domain" description="RsmI HTH" evidence="9">
    <location>
        <begin position="307"/>
        <end position="349"/>
    </location>
</feature>
<evidence type="ECO:0000313" key="11">
    <source>
        <dbReference type="Proteomes" id="UP000050557"/>
    </source>
</evidence>
<dbReference type="Pfam" id="PF00590">
    <property type="entry name" value="TP_methylase"/>
    <property type="match status" value="1"/>
</dbReference>
<evidence type="ECO:0000256" key="2">
    <source>
        <dbReference type="ARBA" id="ARBA00022552"/>
    </source>
</evidence>
<dbReference type="PROSITE" id="PS01296">
    <property type="entry name" value="RSMI"/>
    <property type="match status" value="1"/>
</dbReference>
<dbReference type="HAMAP" id="MF_01877">
    <property type="entry name" value="16SrRNA_methyltr_I"/>
    <property type="match status" value="1"/>
</dbReference>
<dbReference type="NCBIfam" id="TIGR00096">
    <property type="entry name" value="16S rRNA (cytidine(1402)-2'-O)-methyltransferase"/>
    <property type="match status" value="1"/>
</dbReference>